<dbReference type="PIRSF" id="PIRSF000194">
    <property type="entry name" value="DHFR"/>
    <property type="match status" value="1"/>
</dbReference>
<keyword evidence="4" id="KW-0521">NADP</keyword>
<evidence type="ECO:0000256" key="4">
    <source>
        <dbReference type="ARBA" id="ARBA00022857"/>
    </source>
</evidence>
<dbReference type="Pfam" id="PF00186">
    <property type="entry name" value="DHFR_1"/>
    <property type="match status" value="1"/>
</dbReference>
<sequence length="183" mass="20658">MNESDSIDRDTTDANAESIEYVLVAAVAENGVIGRDGRMPWHFSEDMAHFKQTTMGHPVILGRKTYENIVDAIGEPFPGRTSIVLSSRELDLPEGAVLANSIKEATERAESVAEEMGVETVYVVGGARVYAQFLPRATRMILTEIHDSYDGETEFPEWEEAMWIETDRDERESFDFVTYERVE</sequence>
<dbReference type="InterPro" id="IPR012259">
    <property type="entry name" value="DHFR"/>
</dbReference>
<dbReference type="PROSITE" id="PS00075">
    <property type="entry name" value="DHFR_1"/>
    <property type="match status" value="1"/>
</dbReference>
<comment type="similarity">
    <text evidence="6">Belongs to the dihydrofolate reductase family.</text>
</comment>
<evidence type="ECO:0000256" key="6">
    <source>
        <dbReference type="RuleBase" id="RU004474"/>
    </source>
</evidence>
<reference evidence="8 9" key="1">
    <citation type="submission" date="2018-12" db="EMBL/GenBank/DDBJ databases">
        <title>Genome analysis provides insights into bioremediation potentialities of Halogeometricum borinquense strain N11.</title>
        <authorList>
            <person name="Najjari A."/>
            <person name="Youssef N."/>
            <person name="Fhoula I."/>
            <person name="Ben Dhia O."/>
            <person name="Mahjoubi M."/>
            <person name="Ouzari H.I."/>
            <person name="Cherif A."/>
        </authorList>
    </citation>
    <scope>NUCLEOTIDE SEQUENCE [LARGE SCALE GENOMIC DNA]</scope>
    <source>
        <strain evidence="8 9">N11</strain>
    </source>
</reference>
<dbReference type="InterPro" id="IPR001796">
    <property type="entry name" value="DHFR_dom"/>
</dbReference>
<evidence type="ECO:0000313" key="8">
    <source>
        <dbReference type="EMBL" id="RYJ13993.1"/>
    </source>
</evidence>
<dbReference type="RefSeq" id="WP_129784406.1">
    <property type="nucleotide sequence ID" value="NZ_RZHH01000002.1"/>
</dbReference>
<dbReference type="Proteomes" id="UP000294028">
    <property type="component" value="Unassembled WGS sequence"/>
</dbReference>
<evidence type="ECO:0000259" key="7">
    <source>
        <dbReference type="PROSITE" id="PS51330"/>
    </source>
</evidence>
<dbReference type="Gene3D" id="3.40.430.10">
    <property type="entry name" value="Dihydrofolate Reductase, subunit A"/>
    <property type="match status" value="1"/>
</dbReference>
<dbReference type="PANTHER" id="PTHR48069">
    <property type="entry name" value="DIHYDROFOLATE REDUCTASE"/>
    <property type="match status" value="1"/>
</dbReference>
<dbReference type="InterPro" id="IPR017925">
    <property type="entry name" value="DHFR_CS"/>
</dbReference>
<dbReference type="GO" id="GO:0046654">
    <property type="term" value="P:tetrahydrofolate biosynthetic process"/>
    <property type="evidence" value="ECO:0007669"/>
    <property type="project" value="InterPro"/>
</dbReference>
<dbReference type="CDD" id="cd00209">
    <property type="entry name" value="DHFR"/>
    <property type="match status" value="1"/>
</dbReference>
<dbReference type="GO" id="GO:0005829">
    <property type="term" value="C:cytosol"/>
    <property type="evidence" value="ECO:0007669"/>
    <property type="project" value="TreeGrafter"/>
</dbReference>
<keyword evidence="5" id="KW-0560">Oxidoreductase</keyword>
<dbReference type="EMBL" id="RZHH01000002">
    <property type="protein sequence ID" value="RYJ13993.1"/>
    <property type="molecule type" value="Genomic_DNA"/>
</dbReference>
<comment type="caution">
    <text evidence="8">The sequence shown here is derived from an EMBL/GenBank/DDBJ whole genome shotgun (WGS) entry which is preliminary data.</text>
</comment>
<feature type="domain" description="DHFR" evidence="7">
    <location>
        <begin position="20"/>
        <end position="183"/>
    </location>
</feature>
<proteinExistence type="inferred from homology"/>
<dbReference type="GO" id="GO:0006730">
    <property type="term" value="P:one-carbon metabolic process"/>
    <property type="evidence" value="ECO:0007669"/>
    <property type="project" value="UniProtKB-KW"/>
</dbReference>
<protein>
    <recommendedName>
        <fullName evidence="2">dihydrofolate reductase</fullName>
        <ecNumber evidence="2">1.5.1.3</ecNumber>
    </recommendedName>
</protein>
<evidence type="ECO:0000256" key="1">
    <source>
        <dbReference type="ARBA" id="ARBA00004903"/>
    </source>
</evidence>
<evidence type="ECO:0000256" key="5">
    <source>
        <dbReference type="ARBA" id="ARBA00023002"/>
    </source>
</evidence>
<gene>
    <name evidence="8" type="ORF">ELS19_08460</name>
</gene>
<dbReference type="InterPro" id="IPR024072">
    <property type="entry name" value="DHFR-like_dom_sf"/>
</dbReference>
<comment type="pathway">
    <text evidence="1">Cofactor biosynthesis; tetrahydrofolate biosynthesis; 5,6,7,8-tetrahydrofolate from 7,8-dihydrofolate: step 1/1.</text>
</comment>
<organism evidence="8 9">
    <name type="scientific">Halogeometricum borinquense</name>
    <dbReference type="NCBI Taxonomy" id="60847"/>
    <lineage>
        <taxon>Archaea</taxon>
        <taxon>Methanobacteriati</taxon>
        <taxon>Methanobacteriota</taxon>
        <taxon>Stenosarchaea group</taxon>
        <taxon>Halobacteria</taxon>
        <taxon>Halobacteriales</taxon>
        <taxon>Haloferacaceae</taxon>
        <taxon>Halogeometricum</taxon>
    </lineage>
</organism>
<dbReference type="GO" id="GO:0050661">
    <property type="term" value="F:NADP binding"/>
    <property type="evidence" value="ECO:0007669"/>
    <property type="project" value="InterPro"/>
</dbReference>
<dbReference type="PRINTS" id="PR00070">
    <property type="entry name" value="DHFR"/>
</dbReference>
<evidence type="ECO:0000313" key="9">
    <source>
        <dbReference type="Proteomes" id="UP000294028"/>
    </source>
</evidence>
<accession>A0A482TJ71</accession>
<dbReference type="AlphaFoldDB" id="A0A482TJ71"/>
<dbReference type="SUPFAM" id="SSF53597">
    <property type="entry name" value="Dihydrofolate reductase-like"/>
    <property type="match status" value="1"/>
</dbReference>
<evidence type="ECO:0000256" key="3">
    <source>
        <dbReference type="ARBA" id="ARBA00022563"/>
    </source>
</evidence>
<keyword evidence="3" id="KW-0554">One-carbon metabolism</keyword>
<dbReference type="PANTHER" id="PTHR48069:SF3">
    <property type="entry name" value="DIHYDROFOLATE REDUCTASE"/>
    <property type="match status" value="1"/>
</dbReference>
<dbReference type="PROSITE" id="PS51330">
    <property type="entry name" value="DHFR_2"/>
    <property type="match status" value="1"/>
</dbReference>
<name>A0A482TJ71_9EURY</name>
<dbReference type="GO" id="GO:0046655">
    <property type="term" value="P:folic acid metabolic process"/>
    <property type="evidence" value="ECO:0007669"/>
    <property type="project" value="TreeGrafter"/>
</dbReference>
<dbReference type="EC" id="1.5.1.3" evidence="2"/>
<evidence type="ECO:0000256" key="2">
    <source>
        <dbReference type="ARBA" id="ARBA00012856"/>
    </source>
</evidence>
<dbReference type="GO" id="GO:0046452">
    <property type="term" value="P:dihydrofolate metabolic process"/>
    <property type="evidence" value="ECO:0007669"/>
    <property type="project" value="TreeGrafter"/>
</dbReference>
<dbReference type="GO" id="GO:0004146">
    <property type="term" value="F:dihydrofolate reductase activity"/>
    <property type="evidence" value="ECO:0007669"/>
    <property type="project" value="UniProtKB-EC"/>
</dbReference>